<keyword evidence="3" id="KW-1185">Reference proteome</keyword>
<gene>
    <name evidence="2" type="ORF">ACFSYC_04285</name>
</gene>
<feature type="signal peptide" evidence="1">
    <location>
        <begin position="1"/>
        <end position="22"/>
    </location>
</feature>
<dbReference type="EMBL" id="JBHUON010000003">
    <property type="protein sequence ID" value="MFD2863898.1"/>
    <property type="molecule type" value="Genomic_DNA"/>
</dbReference>
<reference evidence="3" key="1">
    <citation type="journal article" date="2019" name="Int. J. Syst. Evol. Microbiol.">
        <title>The Global Catalogue of Microorganisms (GCM) 10K type strain sequencing project: providing services to taxonomists for standard genome sequencing and annotation.</title>
        <authorList>
            <consortium name="The Broad Institute Genomics Platform"/>
            <consortium name="The Broad Institute Genome Sequencing Center for Infectious Disease"/>
            <person name="Wu L."/>
            <person name="Ma J."/>
        </authorList>
    </citation>
    <scope>NUCLEOTIDE SEQUENCE [LARGE SCALE GENOMIC DNA]</scope>
    <source>
        <strain evidence="3">KCTC 52232</strain>
    </source>
</reference>
<sequence>MSYNSILFSVLLLFLPTDTVFAQTDPQPRGRVKSIIQYSYQPIKGKHKLFGKITTLYDTLGREIDSKGFFRLSKTDTLSIWDQTLYDDSGRRVKIIRKLPKALNSLFTYTYNRQNNLVETYYVDEGKAETSHTVYDRAKQRDTFYREGKLNPFKIVRHIDKFHDEEISFYLALATISTDSTLFSIKDNPLEHTSLIAYNQNHQRVSEIVHNSNGQKESHKIYRYDERQNLLGFTDSIWRDARDNRERKLKLAGVNAAAYKYTTFDKPGNWTKRYTLNDAKFVLTARRKLKYYR</sequence>
<evidence type="ECO:0000313" key="2">
    <source>
        <dbReference type="EMBL" id="MFD2863898.1"/>
    </source>
</evidence>
<protein>
    <recommendedName>
        <fullName evidence="4">YD repeat-containing protein</fullName>
    </recommendedName>
</protein>
<evidence type="ECO:0000313" key="3">
    <source>
        <dbReference type="Proteomes" id="UP001597601"/>
    </source>
</evidence>
<name>A0ABW5XMH8_9SPHI</name>
<proteinExistence type="predicted"/>
<comment type="caution">
    <text evidence="2">The sequence shown here is derived from an EMBL/GenBank/DDBJ whole genome shotgun (WGS) entry which is preliminary data.</text>
</comment>
<evidence type="ECO:0008006" key="4">
    <source>
        <dbReference type="Google" id="ProtNLM"/>
    </source>
</evidence>
<dbReference type="RefSeq" id="WP_377123887.1">
    <property type="nucleotide sequence ID" value="NZ_JBHUON010000003.1"/>
</dbReference>
<feature type="chain" id="PRO_5046008888" description="YD repeat-containing protein" evidence="1">
    <location>
        <begin position="23"/>
        <end position="293"/>
    </location>
</feature>
<dbReference type="Proteomes" id="UP001597601">
    <property type="component" value="Unassembled WGS sequence"/>
</dbReference>
<accession>A0ABW5XMH8</accession>
<keyword evidence="1" id="KW-0732">Signal</keyword>
<evidence type="ECO:0000256" key="1">
    <source>
        <dbReference type="SAM" id="SignalP"/>
    </source>
</evidence>
<organism evidence="2 3">
    <name type="scientific">Mucilaginibacter antarcticus</name>
    <dbReference type="NCBI Taxonomy" id="1855725"/>
    <lineage>
        <taxon>Bacteria</taxon>
        <taxon>Pseudomonadati</taxon>
        <taxon>Bacteroidota</taxon>
        <taxon>Sphingobacteriia</taxon>
        <taxon>Sphingobacteriales</taxon>
        <taxon>Sphingobacteriaceae</taxon>
        <taxon>Mucilaginibacter</taxon>
    </lineage>
</organism>